<feature type="domain" description="TniQ" evidence="1">
    <location>
        <begin position="15"/>
        <end position="111"/>
    </location>
</feature>
<dbReference type="InterPro" id="IPR009492">
    <property type="entry name" value="TniQ"/>
</dbReference>
<dbReference type="AlphaFoldDB" id="A0A3N2BXM4"/>
<gene>
    <name evidence="2" type="ORF">EDD42_0016</name>
</gene>
<evidence type="ECO:0000313" key="2">
    <source>
        <dbReference type="EMBL" id="ROR79986.1"/>
    </source>
</evidence>
<keyword evidence="3" id="KW-1185">Reference proteome</keyword>
<evidence type="ECO:0000313" key="3">
    <source>
        <dbReference type="Proteomes" id="UP000266915"/>
    </source>
</evidence>
<organism evidence="2 3">
    <name type="scientific">Plantibacter flavus</name>
    <dbReference type="NCBI Taxonomy" id="150123"/>
    <lineage>
        <taxon>Bacteria</taxon>
        <taxon>Bacillati</taxon>
        <taxon>Actinomycetota</taxon>
        <taxon>Actinomycetes</taxon>
        <taxon>Micrococcales</taxon>
        <taxon>Microbacteriaceae</taxon>
        <taxon>Plantibacter</taxon>
    </lineage>
</organism>
<protein>
    <submittedName>
        <fullName evidence="2">TniQ protein</fullName>
    </submittedName>
</protein>
<dbReference type="EMBL" id="RKHL01000001">
    <property type="protein sequence ID" value="ROR79986.1"/>
    <property type="molecule type" value="Genomic_DNA"/>
</dbReference>
<proteinExistence type="predicted"/>
<comment type="caution">
    <text evidence="2">The sequence shown here is derived from an EMBL/GenBank/DDBJ whole genome shotgun (WGS) entry which is preliminary data.</text>
</comment>
<dbReference type="Proteomes" id="UP000266915">
    <property type="component" value="Unassembled WGS sequence"/>
</dbReference>
<accession>A0A3N2BXM4</accession>
<name>A0A3N2BXM4_9MICO</name>
<sequence>MFDAFGLQNLLAAAVTNIGTQLHPAIAANISYATGIEEARLRAATMEVFDGSLLVLRDRRKGQPAAGISKRGPWSWQAGTRYCPDCLRDEPGVFRSLWRSPWIYACVAHRRILLDACPTCQGEVVEMRGRNTDLFNPSSCRAHIGLRGATRRTYCRAPLEDTWEHLRLAPGSAPLAAQEAIFAHLRAGTGEHIVTLLQPVATALRGAGAFDDVSSLSGLDEQELRGLFDEEKHVGISAPKNAYAMAGLIGAAWALVNMGEFVSAPVVRRTTFARPPAHVPRGAGYGPGSPTELLTRWPGASDELRGWVLRAHDQDLTLTQRILWDTAITPATMDAHRARTVYFQTRRDRIPELLWPAWCSRFDLGGNVDATTLAHALTIAVRAVGLNDQARDHEESNLAAVLRANMLGTPAQTTALLAGISELARTIDDGPNPINYRRRLELPTAEMLPRTHWETLADSVHTDPGGAPRLRHARRYLWQRLSATSSDQLPAELQLGFTHDDVAQYTDFRTRMTLELQEEIDRYGQAFLQAHQIWEPVTATPAVSAHLNWPGTEILELNIELLHAMLDDGIRTHRTFAQALGVSTRQVVRAIDACPPSTSRAVTSVEWEQLLVPVPPNPLSSFFVSEPESTWSEPC</sequence>
<dbReference type="Pfam" id="PF06527">
    <property type="entry name" value="TniQ"/>
    <property type="match status" value="1"/>
</dbReference>
<evidence type="ECO:0000259" key="1">
    <source>
        <dbReference type="Pfam" id="PF06527"/>
    </source>
</evidence>
<reference evidence="2 3" key="1">
    <citation type="submission" date="2018-11" db="EMBL/GenBank/DDBJ databases">
        <title>Sequencing the genomes of 1000 actinobacteria strains.</title>
        <authorList>
            <person name="Klenk H.-P."/>
        </authorList>
    </citation>
    <scope>NUCLEOTIDE SEQUENCE [LARGE SCALE GENOMIC DNA]</scope>
    <source>
        <strain evidence="2 3">DSM 14012</strain>
    </source>
</reference>